<proteinExistence type="predicted"/>
<dbReference type="InterPro" id="IPR005197">
    <property type="entry name" value="Glyco_hydro_71"/>
</dbReference>
<name>A0AAN6ZWI0_9PEZI</name>
<feature type="compositionally biased region" description="Low complexity" evidence="1">
    <location>
        <begin position="899"/>
        <end position="919"/>
    </location>
</feature>
<accession>A0AAN6ZWI0</accession>
<feature type="compositionally biased region" description="Gly residues" evidence="1">
    <location>
        <begin position="785"/>
        <end position="795"/>
    </location>
</feature>
<keyword evidence="3" id="KW-1185">Reference proteome</keyword>
<protein>
    <submittedName>
        <fullName evidence="2">Family 71 putative glycoside hydrolase</fullName>
    </submittedName>
</protein>
<keyword evidence="2" id="KW-0378">Hydrolase</keyword>
<gene>
    <name evidence="2" type="ORF">C8A00DRAFT_15289</name>
</gene>
<organism evidence="2 3">
    <name type="scientific">Chaetomidium leptoderma</name>
    <dbReference type="NCBI Taxonomy" id="669021"/>
    <lineage>
        <taxon>Eukaryota</taxon>
        <taxon>Fungi</taxon>
        <taxon>Dikarya</taxon>
        <taxon>Ascomycota</taxon>
        <taxon>Pezizomycotina</taxon>
        <taxon>Sordariomycetes</taxon>
        <taxon>Sordariomycetidae</taxon>
        <taxon>Sordariales</taxon>
        <taxon>Chaetomiaceae</taxon>
        <taxon>Chaetomidium</taxon>
    </lineage>
</organism>
<dbReference type="CDD" id="cd11577">
    <property type="entry name" value="GH71"/>
    <property type="match status" value="1"/>
</dbReference>
<reference evidence="2" key="2">
    <citation type="submission" date="2023-05" db="EMBL/GenBank/DDBJ databases">
        <authorList>
            <consortium name="Lawrence Berkeley National Laboratory"/>
            <person name="Steindorff A."/>
            <person name="Hensen N."/>
            <person name="Bonometti L."/>
            <person name="Westerberg I."/>
            <person name="Brannstrom I.O."/>
            <person name="Guillou S."/>
            <person name="Cros-Aarteil S."/>
            <person name="Calhoun S."/>
            <person name="Haridas S."/>
            <person name="Kuo A."/>
            <person name="Mondo S."/>
            <person name="Pangilinan J."/>
            <person name="Riley R."/>
            <person name="Labutti K."/>
            <person name="Andreopoulos B."/>
            <person name="Lipzen A."/>
            <person name="Chen C."/>
            <person name="Yanf M."/>
            <person name="Daum C."/>
            <person name="Ng V."/>
            <person name="Clum A."/>
            <person name="Ohm R."/>
            <person name="Martin F."/>
            <person name="Silar P."/>
            <person name="Natvig D."/>
            <person name="Lalanne C."/>
            <person name="Gautier V."/>
            <person name="Ament-Velasquez S.L."/>
            <person name="Kruys A."/>
            <person name="Hutchinson M.I."/>
            <person name="Powell A.J."/>
            <person name="Barry K."/>
            <person name="Miller A.N."/>
            <person name="Grigoriev I.V."/>
            <person name="Debuchy R."/>
            <person name="Gladieux P."/>
            <person name="Thoren M.H."/>
            <person name="Johannesson H."/>
        </authorList>
    </citation>
    <scope>NUCLEOTIDE SEQUENCE</scope>
    <source>
        <strain evidence="2">CBS 538.74</strain>
    </source>
</reference>
<sequence length="1117" mass="118329">MAYNEGTDSMSIARAFVAAENKGFELFFSFDYAGRGPWPKALVMSTVGAYMNGASYYRYSGRPFVSTFEGWENAEDWHDIKEVTGCFFVPDWSSLGAKAAIETAGGVADGLFSWAAWPWGPQDMDTYVDASYLQYLNGKPYMMPVSPWFYTNLPEWKKNWLWGGDNLWFDRWQEVLYVQPEWVQIISWNDYGESHYIGPIRSNALSALRSAPFDFVTGMPHDAWRVFLPFSIDVYVKNTTEITKEGITFWYRPNPTSACGTGQTTGNTASQLQLEFPAAQVMGDAVFYTALLGSDATVTVSIGGSATTGKWRDTPDGGAGLYHGNVTFNGRTGPVTVSLSRGGTVFATSSGTPITSSCTLVNWNAWVGQALSGGSVSKKPSMDGKVCIRGTGARDFAGLCSYACSLGYCPTGACLCQAMGTQKTKPPYTGVAGFPAAGKSANYWGLCSFNCNLGYCPPSACGTVEVPLAVETVSPFLPPTCTKGHGPAGSSFEGLCSYACNFGYCPSNICTCDLTGALNAPPPVIRDTVGFPVDPTLNDYGLCDFACRRGYCPPGSCNQRPRIGGGEPAYIDPTIWTNPEPVPVVGCSPPCVVVLPPYTLPTPTTISCSPLTTTITENWAVGVKSTKVTTIPFQPITTDRIPVFNLNITHGNVNSVTFAVTPSLFCVAKVTVAPPLGITTHPYGHNTTAMTYYITLTPPPTTIWPPVTSSKSKVSFTSTSSAVPTCKSGCGDQCRGHGCNDCDGSGCSCQGCCNGCCNGCSGGGGGSGEDRGCWGWACPPGTGPRVGGGGGGAGDPGSDPNDPNDPSCTAAESTATHTTVHCELSASPGKLTMETTCTSTGYSTVTGCNLRPTTTTTYTSYNCPTYPAYVPPWSVYTADLPTAGDKGWGGFVFATGTYTSASSPPSSGTPTTPSSTPNPNVRPLTRGPINCFDKADFPGHADIQSGDQDRFSTEFSNLRGEMGDDDTIGPGDAPIRFRRTDSHGVNYDYRVQWAAGCVTTVQRQSFGFPLGMSQSLITAYLLVREGYTKCNNGGIGGTCQAGCLLYTFEGGRGDEGTDPCDDFDCRQCGTPFDPPGCQSCCRGFRLAAAMSPHASTASNHSHYVVGEKGAIVIDDLK</sequence>
<feature type="region of interest" description="Disordered" evidence="1">
    <location>
        <begin position="785"/>
        <end position="811"/>
    </location>
</feature>
<feature type="region of interest" description="Disordered" evidence="1">
    <location>
        <begin position="899"/>
        <end position="927"/>
    </location>
</feature>
<dbReference type="Gene3D" id="3.20.20.80">
    <property type="entry name" value="Glycosidases"/>
    <property type="match status" value="1"/>
</dbReference>
<dbReference type="GO" id="GO:0051118">
    <property type="term" value="F:glucan endo-1,3-alpha-glucosidase activity"/>
    <property type="evidence" value="ECO:0007669"/>
    <property type="project" value="InterPro"/>
</dbReference>
<reference evidence="2" key="1">
    <citation type="journal article" date="2023" name="Mol. Phylogenet. Evol.">
        <title>Genome-scale phylogeny and comparative genomics of the fungal order Sordariales.</title>
        <authorList>
            <person name="Hensen N."/>
            <person name="Bonometti L."/>
            <person name="Westerberg I."/>
            <person name="Brannstrom I.O."/>
            <person name="Guillou S."/>
            <person name="Cros-Aarteil S."/>
            <person name="Calhoun S."/>
            <person name="Haridas S."/>
            <person name="Kuo A."/>
            <person name="Mondo S."/>
            <person name="Pangilinan J."/>
            <person name="Riley R."/>
            <person name="LaButti K."/>
            <person name="Andreopoulos B."/>
            <person name="Lipzen A."/>
            <person name="Chen C."/>
            <person name="Yan M."/>
            <person name="Daum C."/>
            <person name="Ng V."/>
            <person name="Clum A."/>
            <person name="Steindorff A."/>
            <person name="Ohm R.A."/>
            <person name="Martin F."/>
            <person name="Silar P."/>
            <person name="Natvig D.O."/>
            <person name="Lalanne C."/>
            <person name="Gautier V."/>
            <person name="Ament-Velasquez S.L."/>
            <person name="Kruys A."/>
            <person name="Hutchinson M.I."/>
            <person name="Powell A.J."/>
            <person name="Barry K."/>
            <person name="Miller A.N."/>
            <person name="Grigoriev I.V."/>
            <person name="Debuchy R."/>
            <person name="Gladieux P."/>
            <person name="Hiltunen Thoren M."/>
            <person name="Johannesson H."/>
        </authorList>
    </citation>
    <scope>NUCLEOTIDE SEQUENCE</scope>
    <source>
        <strain evidence="2">CBS 538.74</strain>
    </source>
</reference>
<feature type="compositionally biased region" description="Low complexity" evidence="1">
    <location>
        <begin position="796"/>
        <end position="806"/>
    </location>
</feature>
<comment type="caution">
    <text evidence="2">The sequence shown here is derived from an EMBL/GenBank/DDBJ whole genome shotgun (WGS) entry which is preliminary data.</text>
</comment>
<evidence type="ECO:0000313" key="3">
    <source>
        <dbReference type="Proteomes" id="UP001302745"/>
    </source>
</evidence>
<dbReference type="Proteomes" id="UP001302745">
    <property type="component" value="Unassembled WGS sequence"/>
</dbReference>
<dbReference type="AlphaFoldDB" id="A0AAN6ZWI0"/>
<dbReference type="Pfam" id="PF03659">
    <property type="entry name" value="Glyco_hydro_71"/>
    <property type="match status" value="1"/>
</dbReference>
<dbReference type="EMBL" id="MU856939">
    <property type="protein sequence ID" value="KAK4153472.1"/>
    <property type="molecule type" value="Genomic_DNA"/>
</dbReference>
<evidence type="ECO:0000313" key="2">
    <source>
        <dbReference type="EMBL" id="KAK4153472.1"/>
    </source>
</evidence>
<evidence type="ECO:0000256" key="1">
    <source>
        <dbReference type="SAM" id="MobiDB-lite"/>
    </source>
</evidence>